<evidence type="ECO:0000313" key="1">
    <source>
        <dbReference type="EMBL" id="AWV88644.1"/>
    </source>
</evidence>
<dbReference type="Proteomes" id="UP000249799">
    <property type="component" value="Chromosome"/>
</dbReference>
<name>A0A2Z4FIS6_9DELT</name>
<sequence>MTVIPVGALIRNRKAPELGSGRILSELEGGFARVIFENSEDVQDVRLAHTDIVRQPLIPGTRVRVQKGARASEAEITRVKWPETPRDLCSYVVRQHGLEEELLESQVAPLAPATSSPVDALGALHWRGPFRFFSRWDMHRMVSGWYEDSEGLPSTIGARIQPALHHAHAVRRVLWDGTCRYFLADEDVQARLFEAAMVYQRMCAADGALRVLVIAPGRRTHRWQSELELRFGNRDFVRIDASHLDLNPQDRWGAISQNQRLIMSMTCFQQYPELLGELVLGDIWDLVIIDDIHRLRAQDPITQCLREYSANMTNLLLLGALPEQADARAWEPILSILHGESVDGDVEDPQARIDALSEVWSATLRARDLLRASEDEDALDEAQASEVADALVALLGDDEFVVEKADEVRDADLDALGQLVGYLQRNYRLEPRVVRTRREHLESQDVFWSERSVETLNYTPDSSEQALVEHLQSLPPASPLDPLQMALRGYYYQAAAGSPDRFFSMLEARLDALDTTAGKAHQDLAIFDILDMDLGPREERLFREKVIAGAGALPEEIVWIVDAMSLVGQWHADSASGCARFQAAAGWMEARLAEGSSADSPSDDDEAEEQKQRVSPKMVVYCASAEMVRDACEFFRNQFGEARVEMIHSGMANDVQNEAVECFGYDRDCRVLVCEETGAQGRDISVADVIIHLTQPWSATRVERRISQVDTVGRAQESPIQSVVLVGPSRHEQLLHQLYAEDLELYSTASLAHEYTIADVDLRLGRAASGGPEELEEVIELLRESLLQTLSSDEVAPATAAYQAIFDPSDRLLEEDAEFCELLEFVDGIADSLPVRHWARMLGIQDHSGGPGAFDFKWHWANVRRALAGYPVGPEDVDILLPEEQVGMHTGTFSRKRALRSEGLEFFGPGHQFVDALVEDAMVGNALPAPGFVSGMELYDAQEHQDGRSTVFARRLGPENRGKTFLNIVFAARLDRSAWEGLDMPQGLINRAYRHLWPEALSVSVEIDLKGRRQPKLVQDRALLQRIEGNYQGPEADQKIEYELFIQAIEDVARFRETLNSAVLLASTNLAAEREGLVDGAVAELGDDIAEEMAFLRTQVARSDDPDNCEAALQIELYERLLESVRLEKLDIDAIAVIVAGSPQILRD</sequence>
<gene>
    <name evidence="1" type="ORF">DN745_04545</name>
</gene>
<dbReference type="InterPro" id="IPR001650">
    <property type="entry name" value="Helicase_C-like"/>
</dbReference>
<dbReference type="KEGG" id="bsed:DN745_04545"/>
<dbReference type="OrthoDB" id="18878at2"/>
<dbReference type="Gene3D" id="3.40.50.10810">
    <property type="entry name" value="Tandem AAA-ATPase domain"/>
    <property type="match status" value="1"/>
</dbReference>
<keyword evidence="2" id="KW-1185">Reference proteome</keyword>
<dbReference type="InterPro" id="IPR027417">
    <property type="entry name" value="P-loop_NTPase"/>
</dbReference>
<dbReference type="EMBL" id="CP030032">
    <property type="protein sequence ID" value="AWV88644.1"/>
    <property type="molecule type" value="Genomic_DNA"/>
</dbReference>
<dbReference type="Pfam" id="PF00271">
    <property type="entry name" value="Helicase_C"/>
    <property type="match status" value="1"/>
</dbReference>
<evidence type="ECO:0000313" key="2">
    <source>
        <dbReference type="Proteomes" id="UP000249799"/>
    </source>
</evidence>
<proteinExistence type="predicted"/>
<dbReference type="PROSITE" id="PS51194">
    <property type="entry name" value="HELICASE_CTER"/>
    <property type="match status" value="1"/>
</dbReference>
<protein>
    <submittedName>
        <fullName evidence="1">Uncharacterized protein</fullName>
    </submittedName>
</protein>
<dbReference type="AlphaFoldDB" id="A0A2Z4FIS6"/>
<dbReference type="InterPro" id="IPR038718">
    <property type="entry name" value="SNF2-like_sf"/>
</dbReference>
<dbReference type="RefSeq" id="WP_111332565.1">
    <property type="nucleotide sequence ID" value="NZ_CP030032.1"/>
</dbReference>
<reference evidence="1 2" key="1">
    <citation type="submission" date="2018-06" db="EMBL/GenBank/DDBJ databases">
        <title>Lujinxingia sediminis gen. nov. sp. nov., a new facultative anaerobic member of the class Deltaproteobacteria, and proposal of Lujinxingaceae fam. nov.</title>
        <authorList>
            <person name="Guo L.-Y."/>
            <person name="Li C.-M."/>
            <person name="Wang S."/>
            <person name="Du Z.-J."/>
        </authorList>
    </citation>
    <scope>NUCLEOTIDE SEQUENCE [LARGE SCALE GENOMIC DNA]</scope>
    <source>
        <strain evidence="1 2">FA350</strain>
    </source>
</reference>
<dbReference type="Gene3D" id="3.40.50.300">
    <property type="entry name" value="P-loop containing nucleotide triphosphate hydrolases"/>
    <property type="match status" value="1"/>
</dbReference>
<accession>A0A2Z4FIS6</accession>
<dbReference type="SUPFAM" id="SSF52540">
    <property type="entry name" value="P-loop containing nucleoside triphosphate hydrolases"/>
    <property type="match status" value="2"/>
</dbReference>
<organism evidence="1 2">
    <name type="scientific">Bradymonas sediminis</name>
    <dbReference type="NCBI Taxonomy" id="1548548"/>
    <lineage>
        <taxon>Bacteria</taxon>
        <taxon>Deltaproteobacteria</taxon>
        <taxon>Bradymonadales</taxon>
        <taxon>Bradymonadaceae</taxon>
        <taxon>Bradymonas</taxon>
    </lineage>
</organism>